<dbReference type="PROSITE" id="PS51762">
    <property type="entry name" value="GH16_2"/>
    <property type="match status" value="1"/>
</dbReference>
<evidence type="ECO:0000259" key="1">
    <source>
        <dbReference type="PROSITE" id="PS51762"/>
    </source>
</evidence>
<dbReference type="InterPro" id="IPR000757">
    <property type="entry name" value="Beta-glucanase-like"/>
</dbReference>
<dbReference type="GO" id="GO:0004553">
    <property type="term" value="F:hydrolase activity, hydrolyzing O-glycosyl compounds"/>
    <property type="evidence" value="ECO:0007669"/>
    <property type="project" value="InterPro"/>
</dbReference>
<feature type="domain" description="GH16" evidence="1">
    <location>
        <begin position="178"/>
        <end position="493"/>
    </location>
</feature>
<dbReference type="Gene3D" id="2.60.120.200">
    <property type="match status" value="1"/>
</dbReference>
<evidence type="ECO:0000313" key="2">
    <source>
        <dbReference type="EMBL" id="SPP77310.1"/>
    </source>
</evidence>
<dbReference type="PANTHER" id="PTHR10963">
    <property type="entry name" value="GLYCOSYL HYDROLASE-RELATED"/>
    <property type="match status" value="1"/>
</dbReference>
<evidence type="ECO:0000313" key="3">
    <source>
        <dbReference type="Proteomes" id="UP000268350"/>
    </source>
</evidence>
<organism evidence="2 3">
    <name type="scientific">Drosophila guanche</name>
    <name type="common">Fruit fly</name>
    <dbReference type="NCBI Taxonomy" id="7266"/>
    <lineage>
        <taxon>Eukaryota</taxon>
        <taxon>Metazoa</taxon>
        <taxon>Ecdysozoa</taxon>
        <taxon>Arthropoda</taxon>
        <taxon>Hexapoda</taxon>
        <taxon>Insecta</taxon>
        <taxon>Pterygota</taxon>
        <taxon>Neoptera</taxon>
        <taxon>Endopterygota</taxon>
        <taxon>Diptera</taxon>
        <taxon>Brachycera</taxon>
        <taxon>Muscomorpha</taxon>
        <taxon>Ephydroidea</taxon>
        <taxon>Drosophilidae</taxon>
        <taxon>Drosophila</taxon>
        <taxon>Sophophora</taxon>
    </lineage>
</organism>
<reference evidence="3" key="1">
    <citation type="submission" date="2018-01" db="EMBL/GenBank/DDBJ databases">
        <authorList>
            <person name="Alioto T."/>
            <person name="Alioto T."/>
        </authorList>
    </citation>
    <scope>NUCLEOTIDE SEQUENCE [LARGE SCALE GENOMIC DNA]</scope>
</reference>
<name>A0A3B0JP71_DROGU</name>
<dbReference type="Pfam" id="PF00722">
    <property type="entry name" value="Glyco_hydro_16"/>
    <property type="match status" value="1"/>
</dbReference>
<dbReference type="OrthoDB" id="4781at2759"/>
<dbReference type="GO" id="GO:0005975">
    <property type="term" value="P:carbohydrate metabolic process"/>
    <property type="evidence" value="ECO:0007669"/>
    <property type="project" value="InterPro"/>
</dbReference>
<dbReference type="PANTHER" id="PTHR10963:SF60">
    <property type="entry name" value="GRAM-NEGATIVE BACTERIA-BINDING PROTEIN 1-RELATED"/>
    <property type="match status" value="1"/>
</dbReference>
<gene>
    <name evidence="2" type="ORF">DGUA_6G007980</name>
</gene>
<accession>A0A3B0JP71</accession>
<keyword evidence="3" id="KW-1185">Reference proteome</keyword>
<dbReference type="InterPro" id="IPR013320">
    <property type="entry name" value="ConA-like_dom_sf"/>
</dbReference>
<proteinExistence type="predicted"/>
<dbReference type="EMBL" id="OUUW01000002">
    <property type="protein sequence ID" value="SPP77310.1"/>
    <property type="molecule type" value="Genomic_DNA"/>
</dbReference>
<dbReference type="AlphaFoldDB" id="A0A3B0JP71"/>
<protein>
    <submittedName>
        <fullName evidence="2">Blast:Gram-negative bacteria-binding protein 2</fullName>
    </submittedName>
</protein>
<sequence length="495" mass="56424">MGYRCLQQLNRWAIPSLSFSLSIMKSWCVIGWLSSLLLGLLSAFNLPNPMVEVHKSEVFVSLPGKLEGIQSTLFRAEQLTEECANNNYTYISHSPWKGKIKLPNKIQQDAKLRLQTLVVRENNAISSKTSVYTIDINGTGHLDAKHPTAIRKNIDFKALIEHCKPEIIRLDETVTEYADPKGRKFSSGELIFEDNFSNGQRIKDNWKHKVVSHCTGGVYQEYVAFVADPKYSYIDHNKLHIHIAKHEHIPGEIFRLKGCTPSNPDKERLECGPLTPLGNIPPVRSAKIHSKHFSFKYGRVEIRALMPKGDWLFPYLALQPKKKSSANNFVDQIRLYARGNAFLQDRQLNSFDGRSLFGSALVWNAETDMRHTDYWVMSANEDAHHFSHDFHDYTIIWMPDQIVFKVDGKFFGAISNSSVLSRFNEQCNLVLGLSAGGGMNFDDDVLMKEQKVAKYSNSFPNAAKLFKEILQKMTWEKPTLVIDHVRVYAIDKDGN</sequence>
<dbReference type="SUPFAM" id="SSF49899">
    <property type="entry name" value="Concanavalin A-like lectins/glucanases"/>
    <property type="match status" value="1"/>
</dbReference>
<dbReference type="STRING" id="7266.A0A3B0JP71"/>
<dbReference type="InterPro" id="IPR050546">
    <property type="entry name" value="Glycosyl_Hydrlase_16"/>
</dbReference>
<dbReference type="Proteomes" id="UP000268350">
    <property type="component" value="Unassembled WGS sequence"/>
</dbReference>